<comment type="caution">
    <text evidence="2">The sequence shown here is derived from an EMBL/GenBank/DDBJ whole genome shotgun (WGS) entry which is preliminary data.</text>
</comment>
<dbReference type="Proteomes" id="UP000285112">
    <property type="component" value="Unassembled WGS sequence"/>
</dbReference>
<keyword evidence="3" id="KW-1185">Reference proteome</keyword>
<feature type="transmembrane region" description="Helical" evidence="1">
    <location>
        <begin position="178"/>
        <end position="199"/>
    </location>
</feature>
<name>A0A419HVG2_9PSEU</name>
<dbReference type="OrthoDB" id="9788081at2"/>
<proteinExistence type="predicted"/>
<dbReference type="Gene3D" id="1.20.1300.10">
    <property type="entry name" value="Fumarate reductase/succinate dehydrogenase, transmembrane subunit"/>
    <property type="match status" value="1"/>
</dbReference>
<feature type="transmembrane region" description="Helical" evidence="1">
    <location>
        <begin position="85"/>
        <end position="106"/>
    </location>
</feature>
<protein>
    <submittedName>
        <fullName evidence="2">Succinate dehydrogenase</fullName>
    </submittedName>
</protein>
<keyword evidence="1" id="KW-0812">Transmembrane</keyword>
<feature type="transmembrane region" description="Helical" evidence="1">
    <location>
        <begin position="36"/>
        <end position="55"/>
    </location>
</feature>
<keyword evidence="1" id="KW-0472">Membrane</keyword>
<evidence type="ECO:0000313" key="3">
    <source>
        <dbReference type="Proteomes" id="UP000285112"/>
    </source>
</evidence>
<dbReference type="EMBL" id="QZFV01000112">
    <property type="protein sequence ID" value="RJQ80886.1"/>
    <property type="molecule type" value="Genomic_DNA"/>
</dbReference>
<feature type="transmembrane region" description="Helical" evidence="1">
    <location>
        <begin position="137"/>
        <end position="158"/>
    </location>
</feature>
<accession>A0A419HVG2</accession>
<dbReference type="NCBIfam" id="TIGR02046">
    <property type="entry name" value="sdhC_b558_fam"/>
    <property type="match status" value="1"/>
</dbReference>
<evidence type="ECO:0000256" key="1">
    <source>
        <dbReference type="SAM" id="Phobius"/>
    </source>
</evidence>
<dbReference type="SUPFAM" id="SSF81343">
    <property type="entry name" value="Fumarate reductase respiratory complex transmembrane subunits"/>
    <property type="match status" value="1"/>
</dbReference>
<dbReference type="InterPro" id="IPR011138">
    <property type="entry name" value="Cytochrome_b-558"/>
</dbReference>
<keyword evidence="1" id="KW-1133">Transmembrane helix</keyword>
<gene>
    <name evidence="2" type="ORF">D5S19_24400</name>
</gene>
<dbReference type="CDD" id="cd03498">
    <property type="entry name" value="SQR_TypeB_2_TM"/>
    <property type="match status" value="1"/>
</dbReference>
<sequence>MFLPSRQPRSTVGFVASRLSTAPLSAFWRSTIGKKVVMAVTGLLFVLFLLVHMAGNLKVFFGPAEFDQYAGWLRTIGQPVLHTSWYLWAQRVVLLIALVLHVTAAVQLSRRDRRARPVKYVHGQRPRASFATHTMRWGGATLAVYLVWHILDLTVGVANQDFREGHPYHNIVADFQVWWVNLIYIAALLMLGLHINHGFWSAGRTLGITSAARDRTVKAVGSVLAVVITGGFLIVPIAVMAGWVA</sequence>
<reference evidence="2 3" key="1">
    <citation type="submission" date="2018-09" db="EMBL/GenBank/DDBJ databases">
        <title>YIM PH 21725 draft genome.</title>
        <authorList>
            <person name="Miao C."/>
        </authorList>
    </citation>
    <scope>NUCLEOTIDE SEQUENCE [LARGE SCALE GENOMIC DNA]</scope>
    <source>
        <strain evidence="3">YIM PH21725</strain>
    </source>
</reference>
<evidence type="ECO:0000313" key="2">
    <source>
        <dbReference type="EMBL" id="RJQ80886.1"/>
    </source>
</evidence>
<organism evidence="2 3">
    <name type="scientific">Amycolatopsis panacis</name>
    <dbReference type="NCBI Taxonomy" id="2340917"/>
    <lineage>
        <taxon>Bacteria</taxon>
        <taxon>Bacillati</taxon>
        <taxon>Actinomycetota</taxon>
        <taxon>Actinomycetes</taxon>
        <taxon>Pseudonocardiales</taxon>
        <taxon>Pseudonocardiaceae</taxon>
        <taxon>Amycolatopsis</taxon>
    </lineage>
</organism>
<dbReference type="AlphaFoldDB" id="A0A419HVG2"/>
<dbReference type="InterPro" id="IPR034804">
    <property type="entry name" value="SQR/QFR_C/D"/>
</dbReference>
<dbReference type="GO" id="GO:0016020">
    <property type="term" value="C:membrane"/>
    <property type="evidence" value="ECO:0007669"/>
    <property type="project" value="InterPro"/>
</dbReference>
<feature type="transmembrane region" description="Helical" evidence="1">
    <location>
        <begin position="220"/>
        <end position="244"/>
    </location>
</feature>